<dbReference type="Pfam" id="PF19086">
    <property type="entry name" value="Terpene_syn_C_2"/>
    <property type="match status" value="1"/>
</dbReference>
<protein>
    <recommendedName>
        <fullName evidence="6">Terpene synthase</fullName>
        <ecNumber evidence="6">4.2.3.-</ecNumber>
    </recommendedName>
</protein>
<keyword evidence="5 6" id="KW-0456">Lyase</keyword>
<evidence type="ECO:0000256" key="3">
    <source>
        <dbReference type="ARBA" id="ARBA00022723"/>
    </source>
</evidence>
<accession>A0A4Q2DYA6</accession>
<keyword evidence="8" id="KW-1185">Reference proteome</keyword>
<dbReference type="SFLD" id="SFLDS00005">
    <property type="entry name" value="Isoprenoid_Synthase_Type_I"/>
    <property type="match status" value="1"/>
</dbReference>
<dbReference type="STRING" id="2316362.A0A4Q2DYA6"/>
<dbReference type="GO" id="GO:0046872">
    <property type="term" value="F:metal ion binding"/>
    <property type="evidence" value="ECO:0007669"/>
    <property type="project" value="UniProtKB-KW"/>
</dbReference>
<dbReference type="InterPro" id="IPR034686">
    <property type="entry name" value="Terpene_cyclase-like_2"/>
</dbReference>
<dbReference type="EC" id="4.2.3.-" evidence="6"/>
<evidence type="ECO:0000256" key="5">
    <source>
        <dbReference type="ARBA" id="ARBA00023239"/>
    </source>
</evidence>
<name>A0A4Q2DYA6_9AGAR</name>
<evidence type="ECO:0000256" key="6">
    <source>
        <dbReference type="RuleBase" id="RU366034"/>
    </source>
</evidence>
<dbReference type="AlphaFoldDB" id="A0A4Q2DYA6"/>
<dbReference type="PANTHER" id="PTHR35201">
    <property type="entry name" value="TERPENE SYNTHASE"/>
    <property type="match status" value="1"/>
</dbReference>
<dbReference type="PANTHER" id="PTHR35201:SF4">
    <property type="entry name" value="BETA-PINACENE SYNTHASE-RELATED"/>
    <property type="match status" value="1"/>
</dbReference>
<gene>
    <name evidence="7" type="ORF">EST38_g366</name>
</gene>
<evidence type="ECO:0000313" key="8">
    <source>
        <dbReference type="Proteomes" id="UP000290288"/>
    </source>
</evidence>
<evidence type="ECO:0000256" key="1">
    <source>
        <dbReference type="ARBA" id="ARBA00001946"/>
    </source>
</evidence>
<keyword evidence="4 6" id="KW-0460">Magnesium</keyword>
<reference evidence="7 8" key="1">
    <citation type="submission" date="2019-01" db="EMBL/GenBank/DDBJ databases">
        <title>Draft genome sequence of Psathyrella aberdarensis IHI B618.</title>
        <authorList>
            <person name="Buettner E."/>
            <person name="Kellner H."/>
        </authorList>
    </citation>
    <scope>NUCLEOTIDE SEQUENCE [LARGE SCALE GENOMIC DNA]</scope>
    <source>
        <strain evidence="7 8">IHI B618</strain>
    </source>
</reference>
<dbReference type="EMBL" id="SDEE01000004">
    <property type="protein sequence ID" value="RXW25517.1"/>
    <property type="molecule type" value="Genomic_DNA"/>
</dbReference>
<comment type="caution">
    <text evidence="7">The sequence shown here is derived from an EMBL/GenBank/DDBJ whole genome shotgun (WGS) entry which is preliminary data.</text>
</comment>
<evidence type="ECO:0000313" key="7">
    <source>
        <dbReference type="EMBL" id="RXW25517.1"/>
    </source>
</evidence>
<comment type="similarity">
    <text evidence="2 6">Belongs to the terpene synthase family.</text>
</comment>
<dbReference type="Gene3D" id="1.10.600.10">
    <property type="entry name" value="Farnesyl Diphosphate Synthase"/>
    <property type="match status" value="1"/>
</dbReference>
<keyword evidence="3 6" id="KW-0479">Metal-binding</keyword>
<organism evidence="7 8">
    <name type="scientific">Candolleomyces aberdarensis</name>
    <dbReference type="NCBI Taxonomy" id="2316362"/>
    <lineage>
        <taxon>Eukaryota</taxon>
        <taxon>Fungi</taxon>
        <taxon>Dikarya</taxon>
        <taxon>Basidiomycota</taxon>
        <taxon>Agaricomycotina</taxon>
        <taxon>Agaricomycetes</taxon>
        <taxon>Agaricomycetidae</taxon>
        <taxon>Agaricales</taxon>
        <taxon>Agaricineae</taxon>
        <taxon>Psathyrellaceae</taxon>
        <taxon>Candolleomyces</taxon>
    </lineage>
</organism>
<evidence type="ECO:0000256" key="2">
    <source>
        <dbReference type="ARBA" id="ARBA00006333"/>
    </source>
</evidence>
<proteinExistence type="inferred from homology"/>
<evidence type="ECO:0000256" key="4">
    <source>
        <dbReference type="ARBA" id="ARBA00022842"/>
    </source>
</evidence>
<dbReference type="GO" id="GO:0010333">
    <property type="term" value="F:terpene synthase activity"/>
    <property type="evidence" value="ECO:0007669"/>
    <property type="project" value="InterPro"/>
</dbReference>
<dbReference type="GO" id="GO:0008299">
    <property type="term" value="P:isoprenoid biosynthetic process"/>
    <property type="evidence" value="ECO:0007669"/>
    <property type="project" value="UniProtKB-ARBA"/>
</dbReference>
<dbReference type="InterPro" id="IPR008949">
    <property type="entry name" value="Isoprenoid_synthase_dom_sf"/>
</dbReference>
<dbReference type="Proteomes" id="UP000290288">
    <property type="component" value="Unassembled WGS sequence"/>
</dbReference>
<dbReference type="SUPFAM" id="SSF48576">
    <property type="entry name" value="Terpenoid synthases"/>
    <property type="match status" value="1"/>
</dbReference>
<dbReference type="SFLD" id="SFLDG01020">
    <property type="entry name" value="Terpene_Cyclase_Like_2"/>
    <property type="match status" value="1"/>
</dbReference>
<comment type="cofactor">
    <cofactor evidence="1 6">
        <name>Mg(2+)</name>
        <dbReference type="ChEBI" id="CHEBI:18420"/>
    </cofactor>
</comment>
<dbReference type="OrthoDB" id="2861623at2759"/>
<sequence>MSGSDTLPVSFILPDLVSHCPFPLRLNRHCYDAARASEKWLLGGANLSPARAAKFMGLKAGELTAACYPDAEPFQLRVCDDFMNYLFNLDDWLDEFGQLTDTYGMANCCIAAMGDPFNFQTDKRAGLMTKSFFSRFVRTAGPGCTERFIQNMDLFFQSVISQTRDRAQGVIPDLESYIIARRDNSGCKPCFQLTEFAAGIDLPEEVLQHPIIQSLEEATNDLVTWSNDLFSFNVEQSRRDTFNMISVIMHEKGLGLQEAANFIGDLCKKTIDRFETDKRRVPSWGPDLDWQVAIYIDGLQNWIVGSLHWSFDSQRYFGKLGQEIKQHREVKLLPKTPRLYVA</sequence>